<dbReference type="EMBL" id="LSYV01000020">
    <property type="protein sequence ID" value="KXZ49891.1"/>
    <property type="molecule type" value="Genomic_DNA"/>
</dbReference>
<evidence type="ECO:0000256" key="2">
    <source>
        <dbReference type="SAM" id="MobiDB-lite"/>
    </source>
</evidence>
<name>A0A150GJC0_GONPE</name>
<dbReference type="InterPro" id="IPR042460">
    <property type="entry name" value="DCN1-like_PONY"/>
</dbReference>
<comment type="caution">
    <text evidence="4">The sequence shown here is derived from an EMBL/GenBank/DDBJ whole genome shotgun (WGS) entry which is preliminary data.</text>
</comment>
<protein>
    <recommendedName>
        <fullName evidence="1">Defective in cullin neddylation protein</fullName>
    </recommendedName>
</protein>
<dbReference type="AlphaFoldDB" id="A0A150GJC0"/>
<feature type="region of interest" description="Disordered" evidence="2">
    <location>
        <begin position="190"/>
        <end position="230"/>
    </location>
</feature>
<dbReference type="PANTHER" id="PTHR12281:SF31">
    <property type="entry name" value="DCN1-LIKE PROTEIN 3"/>
    <property type="match status" value="1"/>
</dbReference>
<accession>A0A150GJC0</accession>
<dbReference type="GO" id="GO:0032182">
    <property type="term" value="F:ubiquitin-like protein binding"/>
    <property type="evidence" value="ECO:0007669"/>
    <property type="project" value="TreeGrafter"/>
</dbReference>
<dbReference type="OrthoDB" id="286637at2759"/>
<proteinExistence type="predicted"/>
<evidence type="ECO:0000259" key="3">
    <source>
        <dbReference type="PROSITE" id="PS51229"/>
    </source>
</evidence>
<keyword evidence="5" id="KW-1185">Reference proteome</keyword>
<dbReference type="PROSITE" id="PS51229">
    <property type="entry name" value="DCUN1"/>
    <property type="match status" value="1"/>
</dbReference>
<gene>
    <name evidence="4" type="ORF">GPECTOR_19g342</name>
</gene>
<dbReference type="GO" id="GO:0031624">
    <property type="term" value="F:ubiquitin conjugating enzyme binding"/>
    <property type="evidence" value="ECO:0007669"/>
    <property type="project" value="TreeGrafter"/>
</dbReference>
<comment type="function">
    <text evidence="1">Neddylation of cullins play an essential role in the regulation of SCF-type complexes activity.</text>
</comment>
<reference evidence="5" key="1">
    <citation type="journal article" date="2016" name="Nat. Commun.">
        <title>The Gonium pectorale genome demonstrates co-option of cell cycle regulation during the evolution of multicellularity.</title>
        <authorList>
            <person name="Hanschen E.R."/>
            <person name="Marriage T.N."/>
            <person name="Ferris P.J."/>
            <person name="Hamaji T."/>
            <person name="Toyoda A."/>
            <person name="Fujiyama A."/>
            <person name="Neme R."/>
            <person name="Noguchi H."/>
            <person name="Minakuchi Y."/>
            <person name="Suzuki M."/>
            <person name="Kawai-Toyooka H."/>
            <person name="Smith D.R."/>
            <person name="Sparks H."/>
            <person name="Anderson J."/>
            <person name="Bakaric R."/>
            <person name="Luria V."/>
            <person name="Karger A."/>
            <person name="Kirschner M.W."/>
            <person name="Durand P.M."/>
            <person name="Michod R.E."/>
            <person name="Nozaki H."/>
            <person name="Olson B.J."/>
        </authorList>
    </citation>
    <scope>NUCLEOTIDE SEQUENCE [LARGE SCALE GENOMIC DNA]</scope>
    <source>
        <strain evidence="5">NIES-2863</strain>
    </source>
</reference>
<dbReference type="Gene3D" id="1.10.238.200">
    <property type="entry name" value="Cullin, PONY binding domain"/>
    <property type="match status" value="1"/>
</dbReference>
<dbReference type="PANTHER" id="PTHR12281">
    <property type="entry name" value="RP42 RELATED"/>
    <property type="match status" value="1"/>
</dbReference>
<dbReference type="InterPro" id="IPR005176">
    <property type="entry name" value="PONY_dom"/>
</dbReference>
<feature type="domain" description="DCUN1" evidence="3">
    <location>
        <begin position="1"/>
        <end position="100"/>
    </location>
</feature>
<dbReference type="GO" id="GO:0000151">
    <property type="term" value="C:ubiquitin ligase complex"/>
    <property type="evidence" value="ECO:0007669"/>
    <property type="project" value="TreeGrafter"/>
</dbReference>
<dbReference type="GO" id="GO:0045116">
    <property type="term" value="P:protein neddylation"/>
    <property type="evidence" value="ECO:0007669"/>
    <property type="project" value="TreeGrafter"/>
</dbReference>
<dbReference type="STRING" id="33097.A0A150GJC0"/>
<evidence type="ECO:0000313" key="4">
    <source>
        <dbReference type="EMBL" id="KXZ49891.1"/>
    </source>
</evidence>
<sequence>MPPDPFGKFYRFIHYICREPGKRNIPMDLAVAAWRLLLPGRFRLLDRWCAFAAASQSRVVTEDTWRQVLDFSRTIHEDLSNYDTAGAWAVLLDEFVDDMRSSRRRNSIAAGAADMLSRRASSGADPSCGLFASGSGGGGVGGSYHGPDLNLDASALAMMSFMASISPRCGSKRREPDVDVVAEQLSAMPLGAGQGHGHEAQPPHGAGGGGAHGLPPIPPQGHDLPYSQGYGAQCRGADTVAKRVCLAPTQLSQLPQQQLLQLGPQQQHFFAPQPQPFHIGCGVISGGDAGGDNGPPGASAGGLAANPGEGYALPHVGSMGHMGVGAGMCVGSRTGSSGHPMSCSTGSMDSDARHGPVGAAAMAECGQDAGSNHVQPAHGCQQRRAIKARRSGVSDIVKSAVADALGF</sequence>
<organism evidence="4 5">
    <name type="scientific">Gonium pectorale</name>
    <name type="common">Green alga</name>
    <dbReference type="NCBI Taxonomy" id="33097"/>
    <lineage>
        <taxon>Eukaryota</taxon>
        <taxon>Viridiplantae</taxon>
        <taxon>Chlorophyta</taxon>
        <taxon>core chlorophytes</taxon>
        <taxon>Chlorophyceae</taxon>
        <taxon>CS clade</taxon>
        <taxon>Chlamydomonadales</taxon>
        <taxon>Volvocaceae</taxon>
        <taxon>Gonium</taxon>
    </lineage>
</organism>
<evidence type="ECO:0000313" key="5">
    <source>
        <dbReference type="Proteomes" id="UP000075714"/>
    </source>
</evidence>
<dbReference type="Proteomes" id="UP000075714">
    <property type="component" value="Unassembled WGS sequence"/>
</dbReference>
<dbReference type="InterPro" id="IPR014764">
    <property type="entry name" value="DCN-prot"/>
</dbReference>
<dbReference type="Pfam" id="PF03556">
    <property type="entry name" value="Cullin_binding"/>
    <property type="match status" value="1"/>
</dbReference>
<dbReference type="GO" id="GO:0097602">
    <property type="term" value="F:cullin family protein binding"/>
    <property type="evidence" value="ECO:0007669"/>
    <property type="project" value="TreeGrafter"/>
</dbReference>
<evidence type="ECO:0000256" key="1">
    <source>
        <dbReference type="RuleBase" id="RU410713"/>
    </source>
</evidence>